<reference evidence="7" key="1">
    <citation type="submission" date="2021-11" db="EMBL/GenBank/DDBJ databases">
        <title>A Novel Adlercreutzia Species, isolated from a Allomyrina dichotoma larva feces.</title>
        <authorList>
            <person name="Suh M.K."/>
        </authorList>
    </citation>
    <scope>NUCLEOTIDE SEQUENCE</scope>
    <source>
        <strain evidence="7">JBNU-10</strain>
    </source>
</reference>
<feature type="transmembrane region" description="Helical" evidence="6">
    <location>
        <begin position="122"/>
        <end position="140"/>
    </location>
</feature>
<dbReference type="PANTHER" id="PTHR11101">
    <property type="entry name" value="PHOSPHATE TRANSPORTER"/>
    <property type="match status" value="1"/>
</dbReference>
<keyword evidence="4 6" id="KW-1133">Transmembrane helix</keyword>
<evidence type="ECO:0000313" key="7">
    <source>
        <dbReference type="EMBL" id="MCI2241405.1"/>
    </source>
</evidence>
<evidence type="ECO:0000256" key="3">
    <source>
        <dbReference type="ARBA" id="ARBA00022692"/>
    </source>
</evidence>
<name>A0ABS9WEX1_9ACTN</name>
<evidence type="ECO:0000313" key="8">
    <source>
        <dbReference type="Proteomes" id="UP001430755"/>
    </source>
</evidence>
<feature type="transmembrane region" description="Helical" evidence="6">
    <location>
        <begin position="94"/>
        <end position="116"/>
    </location>
</feature>
<evidence type="ECO:0000256" key="1">
    <source>
        <dbReference type="ARBA" id="ARBA00004141"/>
    </source>
</evidence>
<keyword evidence="2" id="KW-0813">Transport</keyword>
<protein>
    <submittedName>
        <fullName evidence="7">Inorganic phosphate transporter</fullName>
    </submittedName>
</protein>
<keyword evidence="3 6" id="KW-0812">Transmembrane</keyword>
<evidence type="ECO:0000256" key="4">
    <source>
        <dbReference type="ARBA" id="ARBA00022989"/>
    </source>
</evidence>
<organism evidence="7 8">
    <name type="scientific">Adlercreutzia faecimuris</name>
    <dbReference type="NCBI Taxonomy" id="2897341"/>
    <lineage>
        <taxon>Bacteria</taxon>
        <taxon>Bacillati</taxon>
        <taxon>Actinomycetota</taxon>
        <taxon>Coriobacteriia</taxon>
        <taxon>Eggerthellales</taxon>
        <taxon>Eggerthellaceae</taxon>
        <taxon>Adlercreutzia</taxon>
    </lineage>
</organism>
<accession>A0ABS9WEX1</accession>
<evidence type="ECO:0000256" key="6">
    <source>
        <dbReference type="SAM" id="Phobius"/>
    </source>
</evidence>
<feature type="transmembrane region" description="Helical" evidence="6">
    <location>
        <begin position="237"/>
        <end position="259"/>
    </location>
</feature>
<gene>
    <name evidence="7" type="ORF">LPT13_03435</name>
</gene>
<keyword evidence="5 6" id="KW-0472">Membrane</keyword>
<dbReference type="InterPro" id="IPR001204">
    <property type="entry name" value="Phos_transporter"/>
</dbReference>
<evidence type="ECO:0000256" key="5">
    <source>
        <dbReference type="ARBA" id="ARBA00023136"/>
    </source>
</evidence>
<dbReference type="Pfam" id="PF01384">
    <property type="entry name" value="PHO4"/>
    <property type="match status" value="1"/>
</dbReference>
<feature type="transmembrane region" description="Helical" evidence="6">
    <location>
        <begin position="55"/>
        <end position="82"/>
    </location>
</feature>
<proteinExistence type="predicted"/>
<keyword evidence="8" id="KW-1185">Reference proteome</keyword>
<dbReference type="EMBL" id="JAJMLW010000001">
    <property type="protein sequence ID" value="MCI2241405.1"/>
    <property type="molecule type" value="Genomic_DNA"/>
</dbReference>
<dbReference type="Proteomes" id="UP001430755">
    <property type="component" value="Unassembled WGS sequence"/>
</dbReference>
<comment type="caution">
    <text evidence="7">The sequence shown here is derived from an EMBL/GenBank/DDBJ whole genome shotgun (WGS) entry which is preliminary data.</text>
</comment>
<dbReference type="RefSeq" id="WP_242163538.1">
    <property type="nucleotide sequence ID" value="NZ_JAJMLW010000001.1"/>
</dbReference>
<feature type="transmembrane region" description="Helical" evidence="6">
    <location>
        <begin position="271"/>
        <end position="293"/>
    </location>
</feature>
<evidence type="ECO:0000256" key="2">
    <source>
        <dbReference type="ARBA" id="ARBA00022448"/>
    </source>
</evidence>
<comment type="subcellular location">
    <subcellularLocation>
        <location evidence="1">Membrane</location>
        <topology evidence="1">Multi-pass membrane protein</topology>
    </subcellularLocation>
</comment>
<feature type="transmembrane region" description="Helical" evidence="6">
    <location>
        <begin position="329"/>
        <end position="350"/>
    </location>
</feature>
<feature type="transmembrane region" description="Helical" evidence="6">
    <location>
        <begin position="12"/>
        <end position="35"/>
    </location>
</feature>
<feature type="transmembrane region" description="Helical" evidence="6">
    <location>
        <begin position="152"/>
        <end position="176"/>
    </location>
</feature>
<dbReference type="PANTHER" id="PTHR11101:SF80">
    <property type="entry name" value="PHOSPHATE TRANSPORTER"/>
    <property type="match status" value="1"/>
</dbReference>
<sequence length="351" mass="36936">MTIEWTLFLSELLANPVLAVVTLLNVGVIIVNGATDAPNAIATVVSTRAMKPRHAIIMAAICNFFGLLLVSLVSSAVAQTIFSMVDFGGNSHQAIIALMSAMVAIIVWGAAAWWFGIPTSQSHSLIAGLTGAAIAVQGGFDAINGAEWIKVIYGILLSTLMGFGLGWVNFKVFGFFCRNLNRPRANHFFRWAQIIAGAGVAFMHGAQDGQKFMSIFLLAITMAVGLGMSGASMVLPVWLMVFCALSMGFGTAAGGERIIKSVGVDMVKMDAFQGFAASLSTCVSLAVATFGGLPVSTTHTNTTAIMGVGAARNPKAVKWSIAIDMVKTWVLTFPGCGILGFVCAKLFLLIL</sequence>
<feature type="transmembrane region" description="Helical" evidence="6">
    <location>
        <begin position="212"/>
        <end position="231"/>
    </location>
</feature>
<feature type="transmembrane region" description="Helical" evidence="6">
    <location>
        <begin position="188"/>
        <end position="205"/>
    </location>
</feature>